<gene>
    <name evidence="2" type="ORF">S01H1_70731</name>
</gene>
<proteinExistence type="predicted"/>
<comment type="caution">
    <text evidence="2">The sequence shown here is derived from an EMBL/GenBank/DDBJ whole genome shotgun (WGS) entry which is preliminary data.</text>
</comment>
<protein>
    <submittedName>
        <fullName evidence="2">Uncharacterized protein</fullName>
    </submittedName>
</protein>
<keyword evidence="1" id="KW-0472">Membrane</keyword>
<feature type="transmembrane region" description="Helical" evidence="1">
    <location>
        <begin position="176"/>
        <end position="195"/>
    </location>
</feature>
<keyword evidence="1" id="KW-1133">Transmembrane helix</keyword>
<name>X0WYP9_9ZZZZ</name>
<evidence type="ECO:0000313" key="2">
    <source>
        <dbReference type="EMBL" id="GAG35840.1"/>
    </source>
</evidence>
<feature type="transmembrane region" description="Helical" evidence="1">
    <location>
        <begin position="93"/>
        <end position="110"/>
    </location>
</feature>
<feature type="transmembrane region" description="Helical" evidence="1">
    <location>
        <begin position="146"/>
        <end position="164"/>
    </location>
</feature>
<dbReference type="AlphaFoldDB" id="X0WYP9"/>
<dbReference type="EMBL" id="BARS01047051">
    <property type="protein sequence ID" value="GAG35840.1"/>
    <property type="molecule type" value="Genomic_DNA"/>
</dbReference>
<sequence>MGIGHALMMAINKVDERYGFEKNFIFGSAVILAIAGVILIYITRFNKTDTWQSMNGAIGGVLFWIGAVEYGLIFGSQRLGITPLHGTAPEYRLMKFTWPFILGIFLYLLFHEDVRCNFIMYLRRKLPLMKGPTSEGRIRNYGPRTAFEMILVLWTFYVLLLLVYDENIFGVHHPATYLTFILSLGCGIYLVYKLLKIKEMGKAIRYAIPTAIIFWNAVEILAKWKVFKEPWITLNLPIM</sequence>
<keyword evidence="1" id="KW-0812">Transmembrane</keyword>
<feature type="transmembrane region" description="Helical" evidence="1">
    <location>
        <begin position="54"/>
        <end position="73"/>
    </location>
</feature>
<accession>X0WYP9</accession>
<evidence type="ECO:0000256" key="1">
    <source>
        <dbReference type="SAM" id="Phobius"/>
    </source>
</evidence>
<feature type="transmembrane region" description="Helical" evidence="1">
    <location>
        <begin position="24"/>
        <end position="42"/>
    </location>
</feature>
<reference evidence="2" key="1">
    <citation type="journal article" date="2014" name="Front. Microbiol.">
        <title>High frequency of phylogenetically diverse reductive dehalogenase-homologous genes in deep subseafloor sedimentary metagenomes.</title>
        <authorList>
            <person name="Kawai M."/>
            <person name="Futagami T."/>
            <person name="Toyoda A."/>
            <person name="Takaki Y."/>
            <person name="Nishi S."/>
            <person name="Hori S."/>
            <person name="Arai W."/>
            <person name="Tsubouchi T."/>
            <person name="Morono Y."/>
            <person name="Uchiyama I."/>
            <person name="Ito T."/>
            <person name="Fujiyama A."/>
            <person name="Inagaki F."/>
            <person name="Takami H."/>
        </authorList>
    </citation>
    <scope>NUCLEOTIDE SEQUENCE</scope>
    <source>
        <strain evidence="2">Expedition CK06-06</strain>
    </source>
</reference>
<organism evidence="2">
    <name type="scientific">marine sediment metagenome</name>
    <dbReference type="NCBI Taxonomy" id="412755"/>
    <lineage>
        <taxon>unclassified sequences</taxon>
        <taxon>metagenomes</taxon>
        <taxon>ecological metagenomes</taxon>
    </lineage>
</organism>
<feature type="non-terminal residue" evidence="2">
    <location>
        <position position="239"/>
    </location>
</feature>